<dbReference type="InterPro" id="IPR011990">
    <property type="entry name" value="TPR-like_helical_dom_sf"/>
</dbReference>
<reference evidence="1 2" key="1">
    <citation type="submission" date="2019-12" db="EMBL/GenBank/DDBJ databases">
        <title>complete genome sequences of Acinetobacter pittii str. WP2-W18-ESBL-11 isolated from wastewater treatment plant effluent.</title>
        <authorList>
            <person name="Sekizuka T."/>
            <person name="Itokawa K."/>
            <person name="Yatsu K."/>
            <person name="Inamine Y."/>
            <person name="Kuroda M."/>
        </authorList>
    </citation>
    <scope>NUCLEOTIDE SEQUENCE [LARGE SCALE GENOMIC DNA]</scope>
    <source>
        <strain evidence="1 2">WP2-W18-ESBL-11</strain>
    </source>
</reference>
<dbReference type="SMART" id="SM00028">
    <property type="entry name" value="TPR"/>
    <property type="match status" value="2"/>
</dbReference>
<name>A0A1C2PJX3_ACIPI</name>
<evidence type="ECO:0000313" key="2">
    <source>
        <dbReference type="Proteomes" id="UP000515758"/>
    </source>
</evidence>
<organism evidence="1 2">
    <name type="scientific">Acinetobacter pittii</name>
    <name type="common">Acinetobacter genomosp. 3</name>
    <dbReference type="NCBI Taxonomy" id="48296"/>
    <lineage>
        <taxon>Bacteria</taxon>
        <taxon>Pseudomonadati</taxon>
        <taxon>Pseudomonadota</taxon>
        <taxon>Gammaproteobacteria</taxon>
        <taxon>Moraxellales</taxon>
        <taxon>Moraxellaceae</taxon>
        <taxon>Acinetobacter</taxon>
        <taxon>Acinetobacter calcoaceticus/baumannii complex</taxon>
    </lineage>
</organism>
<evidence type="ECO:0000313" key="1">
    <source>
        <dbReference type="EMBL" id="BBQ50492.1"/>
    </source>
</evidence>
<dbReference type="Proteomes" id="UP000515758">
    <property type="component" value="Chromosome"/>
</dbReference>
<proteinExistence type="predicted"/>
<gene>
    <name evidence="1" type="ORF">WP2W18E11_34900</name>
</gene>
<dbReference type="AlphaFoldDB" id="A0A1C2PJX3"/>
<dbReference type="InterPro" id="IPR019734">
    <property type="entry name" value="TPR_rpt"/>
</dbReference>
<dbReference type="Pfam" id="PF14559">
    <property type="entry name" value="TPR_19"/>
    <property type="match status" value="1"/>
</dbReference>
<accession>A0A1C2PJX3</accession>
<dbReference type="RefSeq" id="WP_017481948.1">
    <property type="nucleotide sequence ID" value="NZ_AP021936.1"/>
</dbReference>
<dbReference type="SUPFAM" id="SSF48452">
    <property type="entry name" value="TPR-like"/>
    <property type="match status" value="1"/>
</dbReference>
<dbReference type="Gene3D" id="1.25.40.10">
    <property type="entry name" value="Tetratricopeptide repeat domain"/>
    <property type="match status" value="1"/>
</dbReference>
<dbReference type="EMBL" id="AP021936">
    <property type="protein sequence ID" value="BBQ50492.1"/>
    <property type="molecule type" value="Genomic_DNA"/>
</dbReference>
<sequence length="436" mass="49895">MKKTLSLPKPPIGMINRHKKNNPAEMNKILNQHFNAFKQAAAQGNYAKAYQHVKQAVNLVPKHAGALSDLAYTELRLGRYNDAYQHYLQAIQASGANVNTNLYDGLTEVCHHLKKKEETIKFGRLAIATKKELAKSEPVLAIPDHAPSAFSANRQENIIAFSLFGANPRYCETSILNIQLAKQIYPEWTCRFYVDDTVPVLVQQRLKEKGAQVIQVTDSQKKLSGLFWRFLVMDDPTIKRFLIRDADSIVSHREKAAVDAWLKSDKWFHLMRDNYSHTELILAGMWGGCTGIFHNIEAHIRDYVATGRYLDNRVMDQHYLRYCIWPTLKQSVLIHDSQQFDSDAIDFPVYDLALMQNDSENFHVGMNDGSPIIATAVAHPTAQRVCWVLLDENQVEVCRYDAIVSNSRNIEINLPYAFAKKIQAQQWKLQVYPYEN</sequence>
<protein>
    <submittedName>
        <fullName evidence="1">Uncharacterized protein</fullName>
    </submittedName>
</protein>